<proteinExistence type="predicted"/>
<evidence type="ECO:0000256" key="1">
    <source>
        <dbReference type="SAM" id="MobiDB-lite"/>
    </source>
</evidence>
<organism evidence="2">
    <name type="scientific">Brachypodium distachyon</name>
    <name type="common">Purple false brome</name>
    <name type="synonym">Trachynia distachya</name>
    <dbReference type="NCBI Taxonomy" id="15368"/>
    <lineage>
        <taxon>Eukaryota</taxon>
        <taxon>Viridiplantae</taxon>
        <taxon>Streptophyta</taxon>
        <taxon>Embryophyta</taxon>
        <taxon>Tracheophyta</taxon>
        <taxon>Spermatophyta</taxon>
        <taxon>Magnoliopsida</taxon>
        <taxon>Liliopsida</taxon>
        <taxon>Poales</taxon>
        <taxon>Poaceae</taxon>
        <taxon>BOP clade</taxon>
        <taxon>Pooideae</taxon>
        <taxon>Stipodae</taxon>
        <taxon>Brachypodieae</taxon>
        <taxon>Brachypodium</taxon>
    </lineage>
</organism>
<accession>A0A2K2CNV0</accession>
<sequence>MRGRSRGGLEREAQQREAEEGGLREAERRKMLGSGSGAGQPPSLSPARFCSAGVDSPLSRLISFTPHRPSTIAS</sequence>
<evidence type="ECO:0000313" key="4">
    <source>
        <dbReference type="Proteomes" id="UP000008810"/>
    </source>
</evidence>
<dbReference type="EnsemblPlants" id="PNT63696">
    <property type="protein sequence ID" value="PNT63696"/>
    <property type="gene ID" value="BRADI_4g20095v3"/>
</dbReference>
<protein>
    <submittedName>
        <fullName evidence="2 3">Uncharacterized protein</fullName>
    </submittedName>
</protein>
<feature type="region of interest" description="Disordered" evidence="1">
    <location>
        <begin position="1"/>
        <end position="52"/>
    </location>
</feature>
<evidence type="ECO:0000313" key="3">
    <source>
        <dbReference type="EnsemblPlants" id="PNT63696"/>
    </source>
</evidence>
<reference evidence="2" key="2">
    <citation type="submission" date="2017-06" db="EMBL/GenBank/DDBJ databases">
        <title>WGS assembly of Brachypodium distachyon.</title>
        <authorList>
            <consortium name="The International Brachypodium Initiative"/>
            <person name="Lucas S."/>
            <person name="Harmon-Smith M."/>
            <person name="Lail K."/>
            <person name="Tice H."/>
            <person name="Grimwood J."/>
            <person name="Bruce D."/>
            <person name="Barry K."/>
            <person name="Shu S."/>
            <person name="Lindquist E."/>
            <person name="Wang M."/>
            <person name="Pitluck S."/>
            <person name="Vogel J.P."/>
            <person name="Garvin D.F."/>
            <person name="Mockler T.C."/>
            <person name="Schmutz J."/>
            <person name="Rokhsar D."/>
            <person name="Bevan M.W."/>
        </authorList>
    </citation>
    <scope>NUCLEOTIDE SEQUENCE</scope>
    <source>
        <strain evidence="2">Bd21</strain>
    </source>
</reference>
<dbReference type="Gramene" id="PNT63696">
    <property type="protein sequence ID" value="PNT63696"/>
    <property type="gene ID" value="BRADI_4g20095v3"/>
</dbReference>
<keyword evidence="4" id="KW-1185">Reference proteome</keyword>
<feature type="compositionally biased region" description="Basic and acidic residues" evidence="1">
    <location>
        <begin position="7"/>
        <end position="30"/>
    </location>
</feature>
<reference evidence="2 3" key="1">
    <citation type="journal article" date="2010" name="Nature">
        <title>Genome sequencing and analysis of the model grass Brachypodium distachyon.</title>
        <authorList>
            <consortium name="International Brachypodium Initiative"/>
        </authorList>
    </citation>
    <scope>NUCLEOTIDE SEQUENCE [LARGE SCALE GENOMIC DNA]</scope>
    <source>
        <strain evidence="2 3">Bd21</strain>
    </source>
</reference>
<dbReference type="AlphaFoldDB" id="A0A2K2CNV0"/>
<reference evidence="3" key="3">
    <citation type="submission" date="2018-08" db="UniProtKB">
        <authorList>
            <consortium name="EnsemblPlants"/>
        </authorList>
    </citation>
    <scope>IDENTIFICATION</scope>
    <source>
        <strain evidence="3">cv. Bd21</strain>
    </source>
</reference>
<dbReference type="Proteomes" id="UP000008810">
    <property type="component" value="Chromosome 4"/>
</dbReference>
<dbReference type="EMBL" id="CM000883">
    <property type="protein sequence ID" value="PNT63696.1"/>
    <property type="molecule type" value="Genomic_DNA"/>
</dbReference>
<gene>
    <name evidence="2" type="ORF">BRADI_4g20095v3</name>
</gene>
<dbReference type="InParanoid" id="A0A2K2CNV0"/>
<evidence type="ECO:0000313" key="2">
    <source>
        <dbReference type="EMBL" id="PNT63696.1"/>
    </source>
</evidence>
<name>A0A2K2CNV0_BRADI</name>